<dbReference type="CDD" id="cd07262">
    <property type="entry name" value="VOC_like"/>
    <property type="match status" value="1"/>
</dbReference>
<name>A0ABX0V2B0_9HYPH</name>
<dbReference type="EMBL" id="JAASQI010000005">
    <property type="protein sequence ID" value="NIJ58694.1"/>
    <property type="molecule type" value="Genomic_DNA"/>
</dbReference>
<dbReference type="Proteomes" id="UP001429580">
    <property type="component" value="Unassembled WGS sequence"/>
</dbReference>
<organism evidence="2 3">
    <name type="scientific">Pseudochelatococcus lubricantis</name>
    <dbReference type="NCBI Taxonomy" id="1538102"/>
    <lineage>
        <taxon>Bacteria</taxon>
        <taxon>Pseudomonadati</taxon>
        <taxon>Pseudomonadota</taxon>
        <taxon>Alphaproteobacteria</taxon>
        <taxon>Hyphomicrobiales</taxon>
        <taxon>Chelatococcaceae</taxon>
        <taxon>Pseudochelatococcus</taxon>
    </lineage>
</organism>
<evidence type="ECO:0000259" key="1">
    <source>
        <dbReference type="PROSITE" id="PS51819"/>
    </source>
</evidence>
<keyword evidence="3" id="KW-1185">Reference proteome</keyword>
<proteinExistence type="predicted"/>
<reference evidence="2 3" key="1">
    <citation type="submission" date="2020-03" db="EMBL/GenBank/DDBJ databases">
        <title>Genomic Encyclopedia of Type Strains, Phase IV (KMG-IV): sequencing the most valuable type-strain genomes for metagenomic binning, comparative biology and taxonomic classification.</title>
        <authorList>
            <person name="Goeker M."/>
        </authorList>
    </citation>
    <scope>NUCLEOTIDE SEQUENCE [LARGE SCALE GENOMIC DNA]</scope>
    <source>
        <strain evidence="2 3">DSM 103870</strain>
    </source>
</reference>
<dbReference type="SUPFAM" id="SSF54593">
    <property type="entry name" value="Glyoxalase/Bleomycin resistance protein/Dihydroxybiphenyl dioxygenase"/>
    <property type="match status" value="1"/>
</dbReference>
<sequence length="133" mass="14087">MLDHISIIVSDFARSKRFYEAVLHPLGYRLMTELPEAAGFGVSDGEGKSGDPGGDLWIARGKPVPPLVHVAFNAASSDAVDAFHAAALAAGGRDNGAPGLRPQYHARYYAAFVFDPDGYNIEAVCHAGASRSE</sequence>
<protein>
    <submittedName>
        <fullName evidence="2">Catechol 2,3-dioxygenase-like lactoylglutathione lyase family enzyme</fullName>
    </submittedName>
</protein>
<gene>
    <name evidence="2" type="ORF">FHS82_002542</name>
</gene>
<dbReference type="PROSITE" id="PS51819">
    <property type="entry name" value="VOC"/>
    <property type="match status" value="1"/>
</dbReference>
<dbReference type="RefSeq" id="WP_166953311.1">
    <property type="nucleotide sequence ID" value="NZ_JAASQI010000005.1"/>
</dbReference>
<accession>A0ABX0V2B0</accession>
<dbReference type="PANTHER" id="PTHR35006">
    <property type="entry name" value="GLYOXALASE FAMILY PROTEIN (AFU_ORTHOLOGUE AFUA_5G14830)"/>
    <property type="match status" value="1"/>
</dbReference>
<dbReference type="Pfam" id="PF00903">
    <property type="entry name" value="Glyoxalase"/>
    <property type="match status" value="1"/>
</dbReference>
<feature type="domain" description="VOC" evidence="1">
    <location>
        <begin position="1"/>
        <end position="126"/>
    </location>
</feature>
<dbReference type="InterPro" id="IPR037523">
    <property type="entry name" value="VOC_core"/>
</dbReference>
<dbReference type="PANTHER" id="PTHR35006:SF2">
    <property type="entry name" value="GLYOXALASE FAMILY PROTEIN (AFU_ORTHOLOGUE AFUA_5G14830)"/>
    <property type="match status" value="1"/>
</dbReference>
<dbReference type="InterPro" id="IPR029068">
    <property type="entry name" value="Glyas_Bleomycin-R_OHBP_Dase"/>
</dbReference>
<evidence type="ECO:0000313" key="2">
    <source>
        <dbReference type="EMBL" id="NIJ58694.1"/>
    </source>
</evidence>
<dbReference type="Gene3D" id="3.10.180.10">
    <property type="entry name" value="2,3-Dihydroxybiphenyl 1,2-Dioxygenase, domain 1"/>
    <property type="match status" value="1"/>
</dbReference>
<dbReference type="InterPro" id="IPR004360">
    <property type="entry name" value="Glyas_Fos-R_dOase_dom"/>
</dbReference>
<evidence type="ECO:0000313" key="3">
    <source>
        <dbReference type="Proteomes" id="UP001429580"/>
    </source>
</evidence>
<comment type="caution">
    <text evidence="2">The sequence shown here is derived from an EMBL/GenBank/DDBJ whole genome shotgun (WGS) entry which is preliminary data.</text>
</comment>